<sequence length="423" mass="46448">MEEPTVRGMRYLLELAPEAAQRICRRLRIDPEGPVGPTLDNPHLVAHTVRTMPWIRLWVLRQDHPEMNRLLCRHGLLSAGATEDLHEGLLFGPGRSEPGPTQPSGSPRAGELIDRLRQATGSGSLAGARAAAGSLRRADWPLVAAAHQERPFPGYACWALAEQVDCPAELRTAFGTHRKFEHRLRQAGLTGGPADCLDLAPAGEALGVLGLGRVAFPALSAEVEDVLRPLLEREVGADEDAWAMLAHLLPTFAGTLPELIRTTAAIVRPAPELAPKHWPVTEREAEPVVVPPQPVAPAPAEPSFWQGLASLFRWSAETPVAAPRTTVRPPAAHRPMTKLRLIAADPKGWEGRVRRAVQLPGSRDAFVVHWTISAAELPQLRRYRRVVRRMVSLLPPELRATYLVGASVEQQRFWIALFAELPR</sequence>
<name>A0AB33K516_9ACTN</name>
<protein>
    <submittedName>
        <fullName evidence="1">Uncharacterized protein</fullName>
    </submittedName>
</protein>
<proteinExistence type="predicted"/>
<gene>
    <name evidence="1" type="ORF">KCMC57_51320</name>
</gene>
<evidence type="ECO:0000313" key="1">
    <source>
        <dbReference type="EMBL" id="BFP48764.1"/>
    </source>
</evidence>
<organism evidence="1">
    <name type="scientific">Kitasatospora sp. CMC57</name>
    <dbReference type="NCBI Taxonomy" id="3231513"/>
    <lineage>
        <taxon>Bacteria</taxon>
        <taxon>Bacillati</taxon>
        <taxon>Actinomycetota</taxon>
        <taxon>Actinomycetes</taxon>
        <taxon>Kitasatosporales</taxon>
        <taxon>Streptomycetaceae</taxon>
        <taxon>Kitasatospora</taxon>
    </lineage>
</organism>
<dbReference type="RefSeq" id="WP_407990948.1">
    <property type="nucleotide sequence ID" value="NZ_AP035881.2"/>
</dbReference>
<accession>A0AB33K516</accession>
<dbReference type="EMBL" id="AP035881">
    <property type="protein sequence ID" value="BFP48764.1"/>
    <property type="molecule type" value="Genomic_DNA"/>
</dbReference>
<reference evidence="1" key="1">
    <citation type="submission" date="2024-07" db="EMBL/GenBank/DDBJ databases">
        <title>Complete genome sequences of cellulolytic bacteria, Kitasatospora sp. CMC57 and Streptomyces sp. CMC78, isolated from Japanese agricultural soil.</title>
        <authorList>
            <person name="Hashimoto T."/>
            <person name="Ito M."/>
            <person name="Iwamoto M."/>
            <person name="Fukahori D."/>
            <person name="Shoda T."/>
            <person name="Sakoda M."/>
            <person name="Morohoshi T."/>
            <person name="Mitsuboshi M."/>
            <person name="Nishizawa T."/>
        </authorList>
    </citation>
    <scope>NUCLEOTIDE SEQUENCE</scope>
    <source>
        <strain evidence="1">CMC57</strain>
    </source>
</reference>
<dbReference type="AlphaFoldDB" id="A0AB33K516"/>